<evidence type="ECO:0000313" key="8">
    <source>
        <dbReference type="Proteomes" id="UP000042958"/>
    </source>
</evidence>
<organism evidence="7 8">
    <name type="scientific">Penicillium brasilianum</name>
    <dbReference type="NCBI Taxonomy" id="104259"/>
    <lineage>
        <taxon>Eukaryota</taxon>
        <taxon>Fungi</taxon>
        <taxon>Dikarya</taxon>
        <taxon>Ascomycota</taxon>
        <taxon>Pezizomycotina</taxon>
        <taxon>Eurotiomycetes</taxon>
        <taxon>Eurotiomycetidae</taxon>
        <taxon>Eurotiales</taxon>
        <taxon>Aspergillaceae</taxon>
        <taxon>Penicillium</taxon>
    </lineage>
</organism>
<dbReference type="EMBL" id="CDHK01000002">
    <property type="protein sequence ID" value="CEJ56229.1"/>
    <property type="molecule type" value="Genomic_DNA"/>
</dbReference>
<gene>
    <name evidence="7" type="ORF">PMG11_02446</name>
</gene>
<keyword evidence="3" id="KW-1133">Transmembrane helix</keyword>
<evidence type="ECO:0000256" key="5">
    <source>
        <dbReference type="ARBA" id="ARBA00023242"/>
    </source>
</evidence>
<evidence type="ECO:0000256" key="2">
    <source>
        <dbReference type="ARBA" id="ARBA00022692"/>
    </source>
</evidence>
<keyword evidence="8" id="KW-1185">Reference proteome</keyword>
<dbReference type="AlphaFoldDB" id="A0A0F7THF7"/>
<reference evidence="8" key="1">
    <citation type="journal article" date="2015" name="Genome Announc.">
        <title>Draft genome sequence of the fungus Penicillium brasilianum MG11.</title>
        <authorList>
            <person name="Horn F."/>
            <person name="Linde J."/>
            <person name="Mattern D.J."/>
            <person name="Walther G."/>
            <person name="Guthke R."/>
            <person name="Brakhage A.A."/>
            <person name="Valiante V."/>
        </authorList>
    </citation>
    <scope>NUCLEOTIDE SEQUENCE [LARGE SCALE GENOMIC DNA]</scope>
    <source>
        <strain evidence="8">MG11</strain>
    </source>
</reference>
<name>A0A0F7THF7_PENBI</name>
<dbReference type="PANTHER" id="PTHR12265:SF30">
    <property type="entry name" value="TRANSMEMBRANE PROTEIN 53"/>
    <property type="match status" value="1"/>
</dbReference>
<dbReference type="Proteomes" id="UP000042958">
    <property type="component" value="Unassembled WGS sequence"/>
</dbReference>
<dbReference type="GO" id="GO:0031965">
    <property type="term" value="C:nuclear membrane"/>
    <property type="evidence" value="ECO:0007669"/>
    <property type="project" value="UniProtKB-SubCell"/>
</dbReference>
<evidence type="ECO:0000256" key="6">
    <source>
        <dbReference type="ARBA" id="ARBA00037847"/>
    </source>
</evidence>
<evidence type="ECO:0000256" key="3">
    <source>
        <dbReference type="ARBA" id="ARBA00022989"/>
    </source>
</evidence>
<sequence>MPADSTILCDIGFKQLSQGVFFYSPCQQGLLDEKSNSTHSSPDVIIICAWGFAQAKHIAKYIDGHQNLYPNAKILLIYNSVANMMWKSDASQMQWFQPAAKVLRECMDSTPELQVFLHLFSNTGSHSAVQLSEACGKSDPPFALPVTSIIFDSCPSMPIFEPMANALALGSPSKNVLIACMARAVAYSIIGITLALEKAGLVTHVATKLYTRLNSTNDVFLTRRSSAGEQVALLPVPRTYIYGPGDDMIPVDQVIQHADIAIANMSACGVKHASQYVTTEEFVGSPHVNHVRFEKERYWSLIKTTWQRSIANR</sequence>
<dbReference type="PANTHER" id="PTHR12265">
    <property type="entry name" value="TRANSMEMBRANE PROTEIN 53"/>
    <property type="match status" value="1"/>
</dbReference>
<dbReference type="Pfam" id="PF05705">
    <property type="entry name" value="DUF829"/>
    <property type="match status" value="1"/>
</dbReference>
<dbReference type="OrthoDB" id="77878at2759"/>
<comment type="subcellular location">
    <subcellularLocation>
        <location evidence="6">Endomembrane system</location>
        <topology evidence="6">Single-pass membrane protein</topology>
    </subcellularLocation>
    <subcellularLocation>
        <location evidence="1">Nucleus membrane</location>
    </subcellularLocation>
</comment>
<keyword evidence="4" id="KW-0472">Membrane</keyword>
<evidence type="ECO:0000256" key="1">
    <source>
        <dbReference type="ARBA" id="ARBA00004126"/>
    </source>
</evidence>
<keyword evidence="5" id="KW-0539">Nucleus</keyword>
<proteinExistence type="predicted"/>
<evidence type="ECO:0000313" key="7">
    <source>
        <dbReference type="EMBL" id="CEJ56229.1"/>
    </source>
</evidence>
<keyword evidence="2" id="KW-0812">Transmembrane</keyword>
<evidence type="ECO:0000256" key="4">
    <source>
        <dbReference type="ARBA" id="ARBA00023136"/>
    </source>
</evidence>
<protein>
    <submittedName>
        <fullName evidence="7">Uncharacterized protein</fullName>
    </submittedName>
</protein>
<dbReference type="InterPro" id="IPR008547">
    <property type="entry name" value="DUF829_TMEM53"/>
</dbReference>
<accession>A0A0F7THF7</accession>